<comment type="caution">
    <text evidence="3">The sequence shown here is derived from an EMBL/GenBank/DDBJ whole genome shotgun (WGS) entry which is preliminary data.</text>
</comment>
<feature type="region of interest" description="Disordered" evidence="1">
    <location>
        <begin position="201"/>
        <end position="260"/>
    </location>
</feature>
<evidence type="ECO:0000256" key="2">
    <source>
        <dbReference type="SAM" id="Phobius"/>
    </source>
</evidence>
<evidence type="ECO:0008006" key="5">
    <source>
        <dbReference type="Google" id="ProtNLM"/>
    </source>
</evidence>
<dbReference type="EMBL" id="JAATWM020000016">
    <property type="protein sequence ID" value="KAF9876723.1"/>
    <property type="molecule type" value="Genomic_DNA"/>
</dbReference>
<keyword evidence="2" id="KW-0812">Transmembrane</keyword>
<sequence>MDDHESQYHQQQLEWHRQKQEQQLKLQQLQPPDQDGRPQSSQTSSSPPPQSPKSLRQPPLTTPKNVQDESGEKKKNLFDDQPGLEPAPWSTAPIPYTTHADLQSPVGQCSAVQSPATLVPGVQSPGSQTPGLDSKWLESQLYAVPPDPESPPLPPPNEKRRILGLAVPVFWAVVIGLVIIVAAGLAGGVAGGLITQKANASSSSVSPDAQSDPTATSALSITSNPSATTSATATSATPRASGGVLPAPTDGGCPKINSTNFTPTDASGEAMGLSSGAGQTFRQLCEVNYPSGAAYGNPGIYDILKAYVSTFDECMTLCAAHNQAYYLNLSNGNVGKGGFCRSVAMIKTPGEYCYLKNGTGVSDTQGHPKDFVSAVVVSGLDV</sequence>
<feature type="compositionally biased region" description="Low complexity" evidence="1">
    <location>
        <begin position="23"/>
        <end position="45"/>
    </location>
</feature>
<gene>
    <name evidence="3" type="ORF">CkaCkLH20_05569</name>
</gene>
<evidence type="ECO:0000313" key="4">
    <source>
        <dbReference type="Proteomes" id="UP000781932"/>
    </source>
</evidence>
<feature type="transmembrane region" description="Helical" evidence="2">
    <location>
        <begin position="169"/>
        <end position="194"/>
    </location>
</feature>
<dbReference type="OrthoDB" id="4826557at2759"/>
<feature type="compositionally biased region" description="Basic and acidic residues" evidence="1">
    <location>
        <begin position="66"/>
        <end position="78"/>
    </location>
</feature>
<reference evidence="3" key="1">
    <citation type="submission" date="2020-03" db="EMBL/GenBank/DDBJ databases">
        <authorList>
            <person name="He L."/>
        </authorList>
    </citation>
    <scope>NUCLEOTIDE SEQUENCE</scope>
    <source>
        <strain evidence="3">CkLH20</strain>
    </source>
</reference>
<dbReference type="AlphaFoldDB" id="A0A9P6I5E5"/>
<keyword evidence="2" id="KW-1133">Transmembrane helix</keyword>
<dbReference type="Proteomes" id="UP000781932">
    <property type="component" value="Unassembled WGS sequence"/>
</dbReference>
<name>A0A9P6I5E5_9PEZI</name>
<evidence type="ECO:0000313" key="3">
    <source>
        <dbReference type="EMBL" id="KAF9876723.1"/>
    </source>
</evidence>
<reference evidence="3" key="2">
    <citation type="submission" date="2020-11" db="EMBL/GenBank/DDBJ databases">
        <title>Whole genome sequencing of Colletotrichum sp.</title>
        <authorList>
            <person name="Li H."/>
        </authorList>
    </citation>
    <scope>NUCLEOTIDE SEQUENCE</scope>
    <source>
        <strain evidence="3">CkLH20</strain>
    </source>
</reference>
<keyword evidence="2" id="KW-0472">Membrane</keyword>
<feature type="region of interest" description="Disordered" evidence="1">
    <location>
        <begin position="1"/>
        <end position="101"/>
    </location>
</feature>
<accession>A0A9P6I5E5</accession>
<organism evidence="3 4">
    <name type="scientific">Colletotrichum karsti</name>
    <dbReference type="NCBI Taxonomy" id="1095194"/>
    <lineage>
        <taxon>Eukaryota</taxon>
        <taxon>Fungi</taxon>
        <taxon>Dikarya</taxon>
        <taxon>Ascomycota</taxon>
        <taxon>Pezizomycotina</taxon>
        <taxon>Sordariomycetes</taxon>
        <taxon>Hypocreomycetidae</taxon>
        <taxon>Glomerellales</taxon>
        <taxon>Glomerellaceae</taxon>
        <taxon>Colletotrichum</taxon>
        <taxon>Colletotrichum boninense species complex</taxon>
    </lineage>
</organism>
<protein>
    <recommendedName>
        <fullName evidence="5">Apple domain-containing protein</fullName>
    </recommendedName>
</protein>
<dbReference type="GeneID" id="62161361"/>
<proteinExistence type="predicted"/>
<dbReference type="RefSeq" id="XP_038746184.1">
    <property type="nucleotide sequence ID" value="XM_038888287.1"/>
</dbReference>
<feature type="compositionally biased region" description="Low complexity" evidence="1">
    <location>
        <begin position="220"/>
        <end position="241"/>
    </location>
</feature>
<feature type="compositionally biased region" description="Low complexity" evidence="1">
    <location>
        <begin position="201"/>
        <end position="213"/>
    </location>
</feature>
<keyword evidence="4" id="KW-1185">Reference proteome</keyword>
<evidence type="ECO:0000256" key="1">
    <source>
        <dbReference type="SAM" id="MobiDB-lite"/>
    </source>
</evidence>